<evidence type="ECO:0000313" key="2">
    <source>
        <dbReference type="Proteomes" id="UP001597197"/>
    </source>
</evidence>
<gene>
    <name evidence="1" type="ORF">ACFSDX_02620</name>
</gene>
<dbReference type="InterPro" id="IPR036163">
    <property type="entry name" value="HMA_dom_sf"/>
</dbReference>
<sequence>MPKFSFMRRRSWGWLATGGLGGLLLWANWQEPNLHDYPMPVGVGALQVSGVQPGAQATALQTQLAKLPGITACTISADAHAVAFTYHPDVVTPTQVRQIVAHSFRVREYVAPPTPVVGPQCPVPQGYITALERLRFALNLRRFFITI</sequence>
<organism evidence="1 2">
    <name type="scientific">Hymenobacter bucti</name>
    <dbReference type="NCBI Taxonomy" id="1844114"/>
    <lineage>
        <taxon>Bacteria</taxon>
        <taxon>Pseudomonadati</taxon>
        <taxon>Bacteroidota</taxon>
        <taxon>Cytophagia</taxon>
        <taxon>Cytophagales</taxon>
        <taxon>Hymenobacteraceae</taxon>
        <taxon>Hymenobacter</taxon>
    </lineage>
</organism>
<comment type="caution">
    <text evidence="1">The sequence shown here is derived from an EMBL/GenBank/DDBJ whole genome shotgun (WGS) entry which is preliminary data.</text>
</comment>
<dbReference type="SUPFAM" id="SSF55008">
    <property type="entry name" value="HMA, heavy metal-associated domain"/>
    <property type="match status" value="1"/>
</dbReference>
<proteinExistence type="predicted"/>
<dbReference type="Proteomes" id="UP001597197">
    <property type="component" value="Unassembled WGS sequence"/>
</dbReference>
<dbReference type="Gene3D" id="3.30.70.100">
    <property type="match status" value="1"/>
</dbReference>
<protein>
    <recommendedName>
        <fullName evidence="3">HMA domain-containing protein</fullName>
    </recommendedName>
</protein>
<evidence type="ECO:0000313" key="1">
    <source>
        <dbReference type="EMBL" id="MFD1871304.1"/>
    </source>
</evidence>
<reference evidence="2" key="1">
    <citation type="journal article" date="2019" name="Int. J. Syst. Evol. Microbiol.">
        <title>The Global Catalogue of Microorganisms (GCM) 10K type strain sequencing project: providing services to taxonomists for standard genome sequencing and annotation.</title>
        <authorList>
            <consortium name="The Broad Institute Genomics Platform"/>
            <consortium name="The Broad Institute Genome Sequencing Center for Infectious Disease"/>
            <person name="Wu L."/>
            <person name="Ma J."/>
        </authorList>
    </citation>
    <scope>NUCLEOTIDE SEQUENCE [LARGE SCALE GENOMIC DNA]</scope>
    <source>
        <strain evidence="2">CGMCC 1.15795</strain>
    </source>
</reference>
<accession>A0ABW4QP15</accession>
<dbReference type="EMBL" id="JBHUFD010000001">
    <property type="protein sequence ID" value="MFD1871304.1"/>
    <property type="molecule type" value="Genomic_DNA"/>
</dbReference>
<keyword evidence="2" id="KW-1185">Reference proteome</keyword>
<name>A0ABW4QP15_9BACT</name>
<evidence type="ECO:0008006" key="3">
    <source>
        <dbReference type="Google" id="ProtNLM"/>
    </source>
</evidence>